<dbReference type="RefSeq" id="WP_313916573.1">
    <property type="nucleotide sequence ID" value="NZ_CP135076.1"/>
</dbReference>
<evidence type="ECO:0000313" key="4">
    <source>
        <dbReference type="Proteomes" id="UP001302249"/>
    </source>
</evidence>
<reference evidence="3 4" key="1">
    <citation type="submission" date="2023-09" db="EMBL/GenBank/DDBJ databases">
        <authorList>
            <person name="Rey-Velasco X."/>
        </authorList>
    </citation>
    <scope>NUCLEOTIDE SEQUENCE [LARGE SCALE GENOMIC DNA]</scope>
    <source>
        <strain evidence="3 4">W311</strain>
    </source>
</reference>
<sequence length="241" mass="24089">MRVLTALTLLSLAACSGTSEATANKGGYDVAEGSSIRQFPARDFAGVALLGSDDVDISTGQDFSVRAEGGDEALDRLKIEVRDHVLRIGHKDTGWSWGSHEGAVIHVTMPAIRTARISGSGNMTIDRAEGPFEGSIAGSGDLTVGAVDGPSAEFDIAGSGTLSAAGRVDRLSMAIDGSGDIKAGGLTARQASVEIAGSGDATAAVNGNANVSVLGSGDVDLGGQARCTINSSGSGDVHCGG</sequence>
<feature type="signal peptide" evidence="1">
    <location>
        <begin position="1"/>
        <end position="21"/>
    </location>
</feature>
<proteinExistence type="predicted"/>
<accession>A0ABZ0BAG4</accession>
<dbReference type="Proteomes" id="UP001302249">
    <property type="component" value="Chromosome"/>
</dbReference>
<gene>
    <name evidence="3" type="ORF">RPR59_03130</name>
</gene>
<evidence type="ECO:0000259" key="2">
    <source>
        <dbReference type="Pfam" id="PF10988"/>
    </source>
</evidence>
<keyword evidence="4" id="KW-1185">Reference proteome</keyword>
<keyword evidence="1" id="KW-0732">Signal</keyword>
<dbReference type="Pfam" id="PF10988">
    <property type="entry name" value="DUF2807"/>
    <property type="match status" value="1"/>
</dbReference>
<organism evidence="3 4">
    <name type="scientific">Stakelama saccharophila</name>
    <dbReference type="NCBI Taxonomy" id="3075605"/>
    <lineage>
        <taxon>Bacteria</taxon>
        <taxon>Pseudomonadati</taxon>
        <taxon>Pseudomonadota</taxon>
        <taxon>Alphaproteobacteria</taxon>
        <taxon>Sphingomonadales</taxon>
        <taxon>Sphingomonadaceae</taxon>
        <taxon>Stakelama</taxon>
    </lineage>
</organism>
<evidence type="ECO:0000313" key="3">
    <source>
        <dbReference type="EMBL" id="WNO54270.1"/>
    </source>
</evidence>
<dbReference type="EMBL" id="CP135076">
    <property type="protein sequence ID" value="WNO54270.1"/>
    <property type="molecule type" value="Genomic_DNA"/>
</dbReference>
<protein>
    <submittedName>
        <fullName evidence="3">Head GIN domain-containing protein</fullName>
    </submittedName>
</protein>
<dbReference type="Gene3D" id="2.160.20.120">
    <property type="match status" value="1"/>
</dbReference>
<dbReference type="InterPro" id="IPR021255">
    <property type="entry name" value="DUF2807"/>
</dbReference>
<name>A0ABZ0BAG4_9SPHN</name>
<feature type="chain" id="PRO_5045427267" evidence="1">
    <location>
        <begin position="22"/>
        <end position="241"/>
    </location>
</feature>
<evidence type="ECO:0000256" key="1">
    <source>
        <dbReference type="SAM" id="SignalP"/>
    </source>
</evidence>
<dbReference type="PROSITE" id="PS51257">
    <property type="entry name" value="PROKAR_LIPOPROTEIN"/>
    <property type="match status" value="1"/>
</dbReference>
<feature type="domain" description="Putative auto-transporter adhesin head GIN" evidence="2">
    <location>
        <begin position="43"/>
        <end position="224"/>
    </location>
</feature>